<accession>A0AAD7ARE3</accession>
<feature type="compositionally biased region" description="Basic residues" evidence="1">
    <location>
        <begin position="418"/>
        <end position="431"/>
    </location>
</feature>
<keyword evidence="3" id="KW-1185">Reference proteome</keyword>
<evidence type="ECO:0000313" key="3">
    <source>
        <dbReference type="Proteomes" id="UP001218218"/>
    </source>
</evidence>
<feature type="region of interest" description="Disordered" evidence="1">
    <location>
        <begin position="706"/>
        <end position="757"/>
    </location>
</feature>
<feature type="compositionally biased region" description="Polar residues" evidence="1">
    <location>
        <begin position="471"/>
        <end position="503"/>
    </location>
</feature>
<sequence length="772" mass="83873">MAKRARAAAQDSTDTTQDSKDTTNTDSTPAQTGRPAPVHFDELFAIWPADPRIPSVESRRAWSLARNITPSYVHNASFWFSRRRPVAKKLRLKIPAETYELPVGTPPVVPIVIKDEPVDAELPAPAGEPTPKRTTKKKVKEEDTDALTIPPKKDSKKKTKKADPKATTSNADVGPELTKKDPAPADEPKRTKKKKVNMEEEEANASTLPLKKKTKKVDANVEPELPTKNPAPANEPTPKRVTKKVNVKEEEANAPTLPLKKDSKKKTNKVDANVEPELTKKSLKRKRDDPPSDDVPESSQPKNKRKKALADDSATDQAKPKRPTKKTEVELDAMEVEAVATKQSNKRTKKADIELPNDTVPEPAPTKSKRKRNVNTDPTPDGDVPEPTARRKKKAKTTALEPSIVPVVEPADPEAPPRRTRKKKKTVQKKTVRFDSPSADMPPSSSPTLYASSPPPSDALTAVDDTPPSSPLSKSQEHAYTQSRDQSTAKAKDLNTNPQNASAKENRAPLKSALKKGTKSSKKRKHEAAPPAPIREEEEEEEESRFCDQGNHLASTGFTCILCAAPTGDDSDSDSDSLDATDSSSLLTEPTEVFDWHFGFGAFSGPPDDYTDIVVDVTPLSAIPFLTAPAEYLGAAAAEPLCGDVGGLSFTYDVDGFVEMDGQKFTYDGIAVDEHGAGVEQFFPVLPTGDPQWKMLAGGALLMSPDGDWLHEEDAEGEENSSEGGAGGESDEGSNGAAAKRSDEEDGEEEVVDVEDLDEAPVLRLSFNFFDE</sequence>
<feature type="region of interest" description="Disordered" evidence="1">
    <location>
        <begin position="1"/>
        <end position="39"/>
    </location>
</feature>
<feature type="compositionally biased region" description="Basic residues" evidence="1">
    <location>
        <begin position="513"/>
        <end position="526"/>
    </location>
</feature>
<feature type="compositionally biased region" description="Low complexity" evidence="1">
    <location>
        <begin position="435"/>
        <end position="447"/>
    </location>
</feature>
<proteinExistence type="predicted"/>
<protein>
    <submittedName>
        <fullName evidence="2">Uncharacterized protein</fullName>
    </submittedName>
</protein>
<dbReference type="Proteomes" id="UP001218218">
    <property type="component" value="Unassembled WGS sequence"/>
</dbReference>
<reference evidence="2" key="1">
    <citation type="submission" date="2023-03" db="EMBL/GenBank/DDBJ databases">
        <title>Massive genome expansion in bonnet fungi (Mycena s.s.) driven by repeated elements and novel gene families across ecological guilds.</title>
        <authorList>
            <consortium name="Lawrence Berkeley National Laboratory"/>
            <person name="Harder C.B."/>
            <person name="Miyauchi S."/>
            <person name="Viragh M."/>
            <person name="Kuo A."/>
            <person name="Thoen E."/>
            <person name="Andreopoulos B."/>
            <person name="Lu D."/>
            <person name="Skrede I."/>
            <person name="Drula E."/>
            <person name="Henrissat B."/>
            <person name="Morin E."/>
            <person name="Kohler A."/>
            <person name="Barry K."/>
            <person name="LaButti K."/>
            <person name="Morin E."/>
            <person name="Salamov A."/>
            <person name="Lipzen A."/>
            <person name="Mereny Z."/>
            <person name="Hegedus B."/>
            <person name="Baldrian P."/>
            <person name="Stursova M."/>
            <person name="Weitz H."/>
            <person name="Taylor A."/>
            <person name="Grigoriev I.V."/>
            <person name="Nagy L.G."/>
            <person name="Martin F."/>
            <person name="Kauserud H."/>
        </authorList>
    </citation>
    <scope>NUCLEOTIDE SEQUENCE</scope>
    <source>
        <strain evidence="2">CBHHK002</strain>
    </source>
</reference>
<comment type="caution">
    <text evidence="2">The sequence shown here is derived from an EMBL/GenBank/DDBJ whole genome shotgun (WGS) entry which is preliminary data.</text>
</comment>
<organism evidence="2 3">
    <name type="scientific">Mycena albidolilacea</name>
    <dbReference type="NCBI Taxonomy" id="1033008"/>
    <lineage>
        <taxon>Eukaryota</taxon>
        <taxon>Fungi</taxon>
        <taxon>Dikarya</taxon>
        <taxon>Basidiomycota</taxon>
        <taxon>Agaricomycotina</taxon>
        <taxon>Agaricomycetes</taxon>
        <taxon>Agaricomycetidae</taxon>
        <taxon>Agaricales</taxon>
        <taxon>Marasmiineae</taxon>
        <taxon>Mycenaceae</taxon>
        <taxon>Mycena</taxon>
    </lineage>
</organism>
<feature type="compositionally biased region" description="Acidic residues" evidence="1">
    <location>
        <begin position="711"/>
        <end position="721"/>
    </location>
</feature>
<name>A0AAD7ARE3_9AGAR</name>
<evidence type="ECO:0000256" key="1">
    <source>
        <dbReference type="SAM" id="MobiDB-lite"/>
    </source>
</evidence>
<feature type="compositionally biased region" description="Basic and acidic residues" evidence="1">
    <location>
        <begin position="177"/>
        <end position="189"/>
    </location>
</feature>
<feature type="compositionally biased region" description="Acidic residues" evidence="1">
    <location>
        <begin position="744"/>
        <end position="757"/>
    </location>
</feature>
<dbReference type="AlphaFoldDB" id="A0AAD7ARE3"/>
<evidence type="ECO:0000313" key="2">
    <source>
        <dbReference type="EMBL" id="KAJ7366611.1"/>
    </source>
</evidence>
<feature type="region of interest" description="Disordered" evidence="1">
    <location>
        <begin position="120"/>
        <end position="548"/>
    </location>
</feature>
<dbReference type="EMBL" id="JARIHO010000002">
    <property type="protein sequence ID" value="KAJ7366611.1"/>
    <property type="molecule type" value="Genomic_DNA"/>
</dbReference>
<gene>
    <name evidence="2" type="ORF">DFH08DRAFT_1003802</name>
</gene>